<evidence type="ECO:0000313" key="2">
    <source>
        <dbReference type="Proteomes" id="UP000054703"/>
    </source>
</evidence>
<name>A0A0W0Z3L5_9GAMM</name>
<reference evidence="1 2" key="1">
    <citation type="submission" date="2015-11" db="EMBL/GenBank/DDBJ databases">
        <title>Genomic analysis of 38 Legionella species identifies large and diverse effector repertoires.</title>
        <authorList>
            <person name="Burstein D."/>
            <person name="Amaro F."/>
            <person name="Zusman T."/>
            <person name="Lifshitz Z."/>
            <person name="Cohen O."/>
            <person name="Gilbert J.A."/>
            <person name="Pupko T."/>
            <person name="Shuman H.A."/>
            <person name="Segal G."/>
        </authorList>
    </citation>
    <scope>NUCLEOTIDE SEQUENCE [LARGE SCALE GENOMIC DNA]</scope>
    <source>
        <strain evidence="1 2">SC-63-C7</strain>
    </source>
</reference>
<keyword evidence="2" id="KW-1185">Reference proteome</keyword>
<comment type="caution">
    <text evidence="1">The sequence shown here is derived from an EMBL/GenBank/DDBJ whole genome shotgun (WGS) entry which is preliminary data.</text>
</comment>
<dbReference type="Proteomes" id="UP000054703">
    <property type="component" value="Unassembled WGS sequence"/>
</dbReference>
<evidence type="ECO:0008006" key="3">
    <source>
        <dbReference type="Google" id="ProtNLM"/>
    </source>
</evidence>
<organism evidence="1 2">
    <name type="scientific">Legionella santicrucis</name>
    <dbReference type="NCBI Taxonomy" id="45074"/>
    <lineage>
        <taxon>Bacteria</taxon>
        <taxon>Pseudomonadati</taxon>
        <taxon>Pseudomonadota</taxon>
        <taxon>Gammaproteobacteria</taxon>
        <taxon>Legionellales</taxon>
        <taxon>Legionellaceae</taxon>
        <taxon>Legionella</taxon>
    </lineage>
</organism>
<dbReference type="PATRIC" id="fig|45074.5.peg.1245"/>
<sequence length="368" mass="42746">MILLLFLVKILFISYPHSFYIVEFWFQIGIHAILASNSEKNMENKINSFDESPQEIKNESVHDLLTPDALNLVDFHLNPSQRLSTADWVNLSMVSNKHQTLFKPLADVYKLLHYVVRSQYDEVKELLKNDINLMLKRERVVDCSGREFQSISGFEYALWALDKHMWTMMLESIPKDEEGKKVLAELLFQYDKVCTDGVTYNLDGKTITENHFDFQGTIIKELQIQWDSLNLPEVDWEASKKQWIEGVGGVQRKLPMHVVYEYCSRDFHWNPPPPFTSRPQSSTKFYNHETRKDEDWFAKDSKLGIDFMINKGENQFGASASFGVYGGHTGLDAMKALYAIRTNEFSKFKSQAEAYLEYDDQLAPLQFA</sequence>
<dbReference type="EMBL" id="LNYU01000024">
    <property type="protein sequence ID" value="KTD63736.1"/>
    <property type="molecule type" value="Genomic_DNA"/>
</dbReference>
<dbReference type="AlphaFoldDB" id="A0A0W0Z3L5"/>
<protein>
    <recommendedName>
        <fullName evidence="3">SidC homolog</fullName>
    </recommendedName>
</protein>
<accession>A0A0W0Z3L5</accession>
<evidence type="ECO:0000313" key="1">
    <source>
        <dbReference type="EMBL" id="KTD63736.1"/>
    </source>
</evidence>
<proteinExistence type="predicted"/>
<gene>
    <name evidence="1" type="ORF">Lsan_1169</name>
</gene>